<dbReference type="GO" id="GO:0012505">
    <property type="term" value="C:endomembrane system"/>
    <property type="evidence" value="ECO:0007669"/>
    <property type="project" value="UniProtKB-SubCell"/>
</dbReference>
<dbReference type="InterPro" id="IPR050059">
    <property type="entry name" value="ATP_synthase_B_chain"/>
</dbReference>
<evidence type="ECO:0000256" key="7">
    <source>
        <dbReference type="ARBA" id="ARBA00022989"/>
    </source>
</evidence>
<evidence type="ECO:0000256" key="2">
    <source>
        <dbReference type="ARBA" id="ARBA00022448"/>
    </source>
</evidence>
<organism evidence="18 19">
    <name type="scientific">Xanthocytophaga agilis</name>
    <dbReference type="NCBI Taxonomy" id="3048010"/>
    <lineage>
        <taxon>Bacteria</taxon>
        <taxon>Pseudomonadati</taxon>
        <taxon>Bacteroidota</taxon>
        <taxon>Cytophagia</taxon>
        <taxon>Cytophagales</taxon>
        <taxon>Rhodocytophagaceae</taxon>
        <taxon>Xanthocytophaga</taxon>
    </lineage>
</organism>
<comment type="subcellular location">
    <subcellularLocation>
        <location evidence="15">Cell membrane</location>
        <topology evidence="15">Single-pass membrane protein</topology>
    </subcellularLocation>
    <subcellularLocation>
        <location evidence="14">Endomembrane system</location>
        <topology evidence="14">Single-pass membrane protein</topology>
    </subcellularLocation>
</comment>
<gene>
    <name evidence="15" type="primary">atpF</name>
    <name evidence="18" type="ORF">QNI22_30825</name>
</gene>
<evidence type="ECO:0000256" key="12">
    <source>
        <dbReference type="ARBA" id="ARBA00025614"/>
    </source>
</evidence>
<evidence type="ECO:0000256" key="6">
    <source>
        <dbReference type="ARBA" id="ARBA00022781"/>
    </source>
</evidence>
<comment type="subunit">
    <text evidence="13">F-type ATPases have 2 components, F(1) - the catalytic core - and F(0) - the membrane proton channel. F(1) has five subunits: alpha(3), beta(3), gamma(1), delta(1), epsilon(1). F(0) has four main subunits: a(1), b(2) and c(10-14). The alpha and beta chains form an alternating ring which encloses part of the gamma chain. F(1) is attached to F(0) by a central stalk formed by the gamma and epsilon chains, while a peripheral stalk is formed by the delta and b chains.</text>
</comment>
<keyword evidence="2 15" id="KW-0813">Transport</keyword>
<evidence type="ECO:0000256" key="3">
    <source>
        <dbReference type="ARBA" id="ARBA00022475"/>
    </source>
</evidence>
<dbReference type="GO" id="GO:0005886">
    <property type="term" value="C:plasma membrane"/>
    <property type="evidence" value="ECO:0007669"/>
    <property type="project" value="UniProtKB-SubCell"/>
</dbReference>
<keyword evidence="9 15" id="KW-0472">Membrane</keyword>
<dbReference type="NCBIfam" id="NF011041">
    <property type="entry name" value="PRK14471.1"/>
    <property type="match status" value="1"/>
</dbReference>
<dbReference type="PANTHER" id="PTHR33445">
    <property type="entry name" value="ATP SYNTHASE SUBUNIT B', CHLOROPLASTIC"/>
    <property type="match status" value="1"/>
</dbReference>
<dbReference type="InterPro" id="IPR028987">
    <property type="entry name" value="ATP_synth_B-like_membr_sf"/>
</dbReference>
<comment type="subunit">
    <text evidence="15">F-type ATPases have 2 components, F(1) - the catalytic core - and F(0) - the membrane proton channel. F(1) has five subunits: alpha(3), beta(3), gamma(1), delta(1), epsilon(1). F(0) has three main subunits: a(1), b(2) and c(10-14). The alpha and beta chains form an alternating ring which encloses part of the gamma chain. F(1) is attached to F(0) by a central stalk formed by the gamma and epsilon chains, while a peripheral stalk is formed by the delta and b chains.</text>
</comment>
<accession>A0AAE3UJF9</accession>
<dbReference type="EMBL" id="JASJOU010000014">
    <property type="protein sequence ID" value="MDJ1505098.1"/>
    <property type="molecule type" value="Genomic_DNA"/>
</dbReference>
<keyword evidence="7 15" id="KW-1133">Transmembrane helix</keyword>
<dbReference type="NCBIfam" id="TIGR01144">
    <property type="entry name" value="ATP_synt_b"/>
    <property type="match status" value="1"/>
</dbReference>
<evidence type="ECO:0000256" key="13">
    <source>
        <dbReference type="ARBA" id="ARBA00026054"/>
    </source>
</evidence>
<evidence type="ECO:0000256" key="16">
    <source>
        <dbReference type="RuleBase" id="RU003848"/>
    </source>
</evidence>
<dbReference type="InterPro" id="IPR005864">
    <property type="entry name" value="ATP_synth_F0_bsu_bac"/>
</dbReference>
<evidence type="ECO:0000256" key="15">
    <source>
        <dbReference type="HAMAP-Rule" id="MF_01398"/>
    </source>
</evidence>
<feature type="coiled-coil region" evidence="17">
    <location>
        <begin position="37"/>
        <end position="111"/>
    </location>
</feature>
<keyword evidence="10 15" id="KW-0066">ATP synthesis</keyword>
<dbReference type="CDD" id="cd06503">
    <property type="entry name" value="ATP-synt_Fo_b"/>
    <property type="match status" value="1"/>
</dbReference>
<comment type="function">
    <text evidence="11 15">F(1)F(0) ATP synthase produces ATP from ADP in the presence of a proton or sodium gradient. F-type ATPases consist of two structural domains, F(1) containing the extramembraneous catalytic core and F(0) containing the membrane proton channel, linked together by a central stalk and a peripheral stalk. During catalysis, ATP synthesis in the catalytic domain of F(1) is coupled via a rotary mechanism of the central stalk subunits to proton translocation.</text>
</comment>
<keyword evidence="8 15" id="KW-0406">Ion transport</keyword>
<dbReference type="HAMAP" id="MF_01398">
    <property type="entry name" value="ATP_synth_b_bprime"/>
    <property type="match status" value="1"/>
</dbReference>
<evidence type="ECO:0000256" key="17">
    <source>
        <dbReference type="SAM" id="Coils"/>
    </source>
</evidence>
<protein>
    <recommendedName>
        <fullName evidence="15">ATP synthase subunit b</fullName>
    </recommendedName>
    <alternativeName>
        <fullName evidence="15">ATP synthase F(0) sector subunit b</fullName>
    </alternativeName>
    <alternativeName>
        <fullName evidence="15">ATPase subunit I</fullName>
    </alternativeName>
    <alternativeName>
        <fullName evidence="15">F-type ATPase subunit b</fullName>
        <shortName evidence="15">F-ATPase subunit b</shortName>
    </alternativeName>
</protein>
<name>A0AAE3UJF9_9BACT</name>
<dbReference type="GO" id="GO:0046933">
    <property type="term" value="F:proton-transporting ATP synthase activity, rotational mechanism"/>
    <property type="evidence" value="ECO:0007669"/>
    <property type="project" value="UniProtKB-UniRule"/>
</dbReference>
<evidence type="ECO:0000256" key="1">
    <source>
        <dbReference type="ARBA" id="ARBA00005513"/>
    </source>
</evidence>
<comment type="caution">
    <text evidence="18">The sequence shown here is derived from an EMBL/GenBank/DDBJ whole genome shotgun (WGS) entry which is preliminary data.</text>
</comment>
<dbReference type="GO" id="GO:0046961">
    <property type="term" value="F:proton-transporting ATPase activity, rotational mechanism"/>
    <property type="evidence" value="ECO:0007669"/>
    <property type="project" value="TreeGrafter"/>
</dbReference>
<sequence>MEFVTPGLGLIFWQFVVFICLLLILKKFAWKPITAALHEREHSIDSALKAAEEAKREMSKLKADNEKLLEEARLERDSIVKLARQTADGLIEEAKEKATTESNRIVEAARLAIQQERQAAIQDIKQQVASLSLEIAEVVLRNQLKDDAAQRALVNKLVDDAKLN</sequence>
<dbReference type="RefSeq" id="WP_314516865.1">
    <property type="nucleotide sequence ID" value="NZ_JASJOU010000014.1"/>
</dbReference>
<keyword evidence="17" id="KW-0175">Coiled coil</keyword>
<keyword evidence="4 15" id="KW-0138">CF(0)</keyword>
<reference evidence="18" key="1">
    <citation type="submission" date="2023-05" db="EMBL/GenBank/DDBJ databases">
        <authorList>
            <person name="Zhang X."/>
        </authorList>
    </citation>
    <scope>NUCLEOTIDE SEQUENCE</scope>
    <source>
        <strain evidence="18">BD1B2-1</strain>
    </source>
</reference>
<evidence type="ECO:0000256" key="11">
    <source>
        <dbReference type="ARBA" id="ARBA00025198"/>
    </source>
</evidence>
<evidence type="ECO:0000256" key="14">
    <source>
        <dbReference type="ARBA" id="ARBA00037847"/>
    </source>
</evidence>
<comment type="similarity">
    <text evidence="1 15 16">Belongs to the ATPase B chain family.</text>
</comment>
<keyword evidence="5 15" id="KW-0812">Transmembrane</keyword>
<evidence type="ECO:0000256" key="9">
    <source>
        <dbReference type="ARBA" id="ARBA00023136"/>
    </source>
</evidence>
<keyword evidence="3 15" id="KW-1003">Cell membrane</keyword>
<dbReference type="Gene3D" id="1.20.5.620">
    <property type="entry name" value="F1F0 ATP synthase subunit B, membrane domain"/>
    <property type="match status" value="1"/>
</dbReference>
<keyword evidence="6 15" id="KW-0375">Hydrogen ion transport</keyword>
<evidence type="ECO:0000256" key="4">
    <source>
        <dbReference type="ARBA" id="ARBA00022547"/>
    </source>
</evidence>
<dbReference type="GO" id="GO:0045259">
    <property type="term" value="C:proton-transporting ATP synthase complex"/>
    <property type="evidence" value="ECO:0007669"/>
    <property type="project" value="UniProtKB-KW"/>
</dbReference>
<evidence type="ECO:0000313" key="19">
    <source>
        <dbReference type="Proteomes" id="UP001232063"/>
    </source>
</evidence>
<evidence type="ECO:0000256" key="10">
    <source>
        <dbReference type="ARBA" id="ARBA00023310"/>
    </source>
</evidence>
<dbReference type="InterPro" id="IPR002146">
    <property type="entry name" value="ATP_synth_b/b'su_bac/chlpt"/>
</dbReference>
<keyword evidence="19" id="KW-1185">Reference proteome</keyword>
<comment type="function">
    <text evidence="12">Component of the F(0) channel, it forms part of the peripheral stalk, linking F(1) to F(0). The b'-subunit is a diverged and duplicated form of b found in plants and photosynthetic bacteria.</text>
</comment>
<dbReference type="AlphaFoldDB" id="A0AAE3UJF9"/>
<dbReference type="PANTHER" id="PTHR33445:SF1">
    <property type="entry name" value="ATP SYNTHASE SUBUNIT B"/>
    <property type="match status" value="1"/>
</dbReference>
<dbReference type="SUPFAM" id="SSF81573">
    <property type="entry name" value="F1F0 ATP synthase subunit B, membrane domain"/>
    <property type="match status" value="1"/>
</dbReference>
<evidence type="ECO:0000256" key="5">
    <source>
        <dbReference type="ARBA" id="ARBA00022692"/>
    </source>
</evidence>
<evidence type="ECO:0000313" key="18">
    <source>
        <dbReference type="EMBL" id="MDJ1505098.1"/>
    </source>
</evidence>
<dbReference type="Pfam" id="PF00430">
    <property type="entry name" value="ATP-synt_B"/>
    <property type="match status" value="1"/>
</dbReference>
<dbReference type="Proteomes" id="UP001232063">
    <property type="component" value="Unassembled WGS sequence"/>
</dbReference>
<feature type="transmembrane region" description="Helical" evidence="15">
    <location>
        <begin position="6"/>
        <end position="25"/>
    </location>
</feature>
<proteinExistence type="inferred from homology"/>
<evidence type="ECO:0000256" key="8">
    <source>
        <dbReference type="ARBA" id="ARBA00023065"/>
    </source>
</evidence>